<proteinExistence type="predicted"/>
<protein>
    <submittedName>
        <fullName evidence="1">Uncharacterized protein</fullName>
    </submittedName>
</protein>
<dbReference type="RefSeq" id="WP_021827524.1">
    <property type="nucleotide sequence ID" value="NZ_AWTR02000083.1"/>
</dbReference>
<reference evidence="1 2" key="1">
    <citation type="journal article" date="2014" name="FEMS Microbiol. Lett.">
        <title>Draft genome sequences of three Holospora species (Holospora obtusa, Holospora undulata, and Holospora elegans), endonuclear symbiotic bacteria of the ciliate Paramecium caudatum.</title>
        <authorList>
            <person name="Dohra H."/>
            <person name="Tanaka K."/>
            <person name="Suzuki T."/>
            <person name="Fujishima M."/>
            <person name="Suzuki H."/>
        </authorList>
    </citation>
    <scope>NUCLEOTIDE SEQUENCE [LARGE SCALE GENOMIC DNA]</scope>
    <source>
        <strain evidence="1 2">F1</strain>
    </source>
</reference>
<dbReference type="Proteomes" id="UP000019112">
    <property type="component" value="Unassembled WGS sequence"/>
</dbReference>
<dbReference type="AlphaFoldDB" id="W6TDJ6"/>
<keyword evidence="2" id="KW-1185">Reference proteome</keyword>
<sequence length="83" mass="9424">MISAFFDDYSKAQNHHMSLQLIEVFVKINLCCVVFEDSVDDFDLSVGSRMLEFGKSVFNVMLFTYHIKGGAFLASGIVQEVHR</sequence>
<evidence type="ECO:0000313" key="1">
    <source>
        <dbReference type="EMBL" id="ETZ06811.1"/>
    </source>
</evidence>
<comment type="caution">
    <text evidence="1">The sequence shown here is derived from an EMBL/GenBank/DDBJ whole genome shotgun (WGS) entry which is preliminary data.</text>
</comment>
<dbReference type="EMBL" id="AWTR02000083">
    <property type="protein sequence ID" value="ETZ06811.1"/>
    <property type="molecule type" value="Genomic_DNA"/>
</dbReference>
<accession>W6TDJ6</accession>
<organism evidence="1 2">
    <name type="scientific">Holospora obtusa F1</name>
    <dbReference type="NCBI Taxonomy" id="1399147"/>
    <lineage>
        <taxon>Bacteria</taxon>
        <taxon>Pseudomonadati</taxon>
        <taxon>Pseudomonadota</taxon>
        <taxon>Alphaproteobacteria</taxon>
        <taxon>Holosporales</taxon>
        <taxon>Holosporaceae</taxon>
        <taxon>Holospora</taxon>
    </lineage>
</organism>
<evidence type="ECO:0000313" key="2">
    <source>
        <dbReference type="Proteomes" id="UP000019112"/>
    </source>
</evidence>
<name>W6TDJ6_HOLOB</name>
<gene>
    <name evidence="1" type="ORF">P618_201000</name>
</gene>